<dbReference type="SUPFAM" id="SSF159006">
    <property type="entry name" value="YopX-like"/>
    <property type="match status" value="1"/>
</dbReference>
<dbReference type="EMBL" id="MT142365">
    <property type="protein sequence ID" value="QJA79046.1"/>
    <property type="molecule type" value="Genomic_DNA"/>
</dbReference>
<dbReference type="EMBL" id="MT141168">
    <property type="protein sequence ID" value="QJA55618.1"/>
    <property type="molecule type" value="Genomic_DNA"/>
</dbReference>
<dbReference type="AlphaFoldDB" id="A0A6M3KB66"/>
<name>A0A6M3KB66_9ZZZZ</name>
<dbReference type="InterPro" id="IPR019096">
    <property type="entry name" value="YopX_protein"/>
</dbReference>
<dbReference type="Gene3D" id="2.30.30.290">
    <property type="entry name" value="YopX-like domains"/>
    <property type="match status" value="1"/>
</dbReference>
<reference evidence="3" key="1">
    <citation type="submission" date="2020-03" db="EMBL/GenBank/DDBJ databases">
        <title>The deep terrestrial virosphere.</title>
        <authorList>
            <person name="Holmfeldt K."/>
            <person name="Nilsson E."/>
            <person name="Simone D."/>
            <person name="Lopez-Fernandez M."/>
            <person name="Wu X."/>
            <person name="de Brujin I."/>
            <person name="Lundin D."/>
            <person name="Andersson A."/>
            <person name="Bertilsson S."/>
            <person name="Dopson M."/>
        </authorList>
    </citation>
    <scope>NUCLEOTIDE SEQUENCE</scope>
    <source>
        <strain evidence="3">MM415A00947</strain>
        <strain evidence="2">MM415B02028</strain>
    </source>
</reference>
<dbReference type="Pfam" id="PF09643">
    <property type="entry name" value="YopX"/>
    <property type="match status" value="1"/>
</dbReference>
<evidence type="ECO:0000313" key="3">
    <source>
        <dbReference type="EMBL" id="QJA79046.1"/>
    </source>
</evidence>
<gene>
    <name evidence="3" type="ORF">MM415A00947_0001</name>
    <name evidence="2" type="ORF">MM415B02028_0028</name>
</gene>
<sequence length="114" mass="13358">MANRDIKFRVFDRKNRCFKYAIFDNGGWDFGESKFIQPDTEWMQYTGLKDKNGKEIYEGDVLADDWGKEQVIWDNSGFCLVNSHGEYCQRCEYHIVIKLEVIGNIYESPALLEG</sequence>
<feature type="domain" description="YopX protein" evidence="1">
    <location>
        <begin position="41"/>
        <end position="113"/>
    </location>
</feature>
<evidence type="ECO:0000259" key="1">
    <source>
        <dbReference type="Pfam" id="PF09643"/>
    </source>
</evidence>
<organism evidence="3">
    <name type="scientific">viral metagenome</name>
    <dbReference type="NCBI Taxonomy" id="1070528"/>
    <lineage>
        <taxon>unclassified sequences</taxon>
        <taxon>metagenomes</taxon>
        <taxon>organismal metagenomes</taxon>
    </lineage>
</organism>
<protein>
    <submittedName>
        <fullName evidence="3">Putative YopX protein</fullName>
    </submittedName>
</protein>
<dbReference type="InterPro" id="IPR023385">
    <property type="entry name" value="YopX-like_C"/>
</dbReference>
<proteinExistence type="predicted"/>
<evidence type="ECO:0000313" key="2">
    <source>
        <dbReference type="EMBL" id="QJA55618.1"/>
    </source>
</evidence>
<accession>A0A6M3KB66</accession>